<dbReference type="Proteomes" id="UP000735302">
    <property type="component" value="Unassembled WGS sequence"/>
</dbReference>
<reference evidence="4 5" key="1">
    <citation type="journal article" date="2021" name="Elife">
        <title>Chloroplast acquisition without the gene transfer in kleptoplastic sea slugs, Plakobranchus ocellatus.</title>
        <authorList>
            <person name="Maeda T."/>
            <person name="Takahashi S."/>
            <person name="Yoshida T."/>
            <person name="Shimamura S."/>
            <person name="Takaki Y."/>
            <person name="Nagai Y."/>
            <person name="Toyoda A."/>
            <person name="Suzuki Y."/>
            <person name="Arimoto A."/>
            <person name="Ishii H."/>
            <person name="Satoh N."/>
            <person name="Nishiyama T."/>
            <person name="Hasebe M."/>
            <person name="Maruyama T."/>
            <person name="Minagawa J."/>
            <person name="Obokata J."/>
            <person name="Shigenobu S."/>
        </authorList>
    </citation>
    <scope>NUCLEOTIDE SEQUENCE [LARGE SCALE GENOMIC DNA]</scope>
</reference>
<keyword evidence="1" id="KW-0833">Ubl conjugation pathway</keyword>
<gene>
    <name evidence="4" type="ORF">PoB_006814600</name>
</gene>
<feature type="compositionally biased region" description="Basic and acidic residues" evidence="2">
    <location>
        <begin position="1379"/>
        <end position="1389"/>
    </location>
</feature>
<feature type="region of interest" description="Disordered" evidence="2">
    <location>
        <begin position="970"/>
        <end position="1010"/>
    </location>
</feature>
<feature type="compositionally biased region" description="Polar residues" evidence="2">
    <location>
        <begin position="1223"/>
        <end position="1256"/>
    </location>
</feature>
<evidence type="ECO:0000259" key="3">
    <source>
        <dbReference type="PROSITE" id="PS50181"/>
    </source>
</evidence>
<feature type="compositionally biased region" description="Acidic residues" evidence="2">
    <location>
        <begin position="1136"/>
        <end position="1156"/>
    </location>
</feature>
<feature type="region of interest" description="Disordered" evidence="2">
    <location>
        <begin position="551"/>
        <end position="597"/>
    </location>
</feature>
<evidence type="ECO:0000313" key="5">
    <source>
        <dbReference type="Proteomes" id="UP000735302"/>
    </source>
</evidence>
<keyword evidence="5" id="KW-1185">Reference proteome</keyword>
<dbReference type="CDD" id="cd22139">
    <property type="entry name" value="F-box_unchar"/>
    <property type="match status" value="1"/>
</dbReference>
<evidence type="ECO:0000313" key="4">
    <source>
        <dbReference type="EMBL" id="GFO41641.1"/>
    </source>
</evidence>
<dbReference type="GO" id="GO:0005737">
    <property type="term" value="C:cytoplasm"/>
    <property type="evidence" value="ECO:0007669"/>
    <property type="project" value="TreeGrafter"/>
</dbReference>
<dbReference type="SUPFAM" id="SSF81383">
    <property type="entry name" value="F-box domain"/>
    <property type="match status" value="1"/>
</dbReference>
<feature type="compositionally biased region" description="Basic and acidic residues" evidence="2">
    <location>
        <begin position="892"/>
        <end position="907"/>
    </location>
</feature>
<feature type="compositionally biased region" description="Basic and acidic residues" evidence="2">
    <location>
        <begin position="1057"/>
        <end position="1072"/>
    </location>
</feature>
<feature type="compositionally biased region" description="Low complexity" evidence="2">
    <location>
        <begin position="688"/>
        <end position="704"/>
    </location>
</feature>
<feature type="compositionally biased region" description="Polar residues" evidence="2">
    <location>
        <begin position="1188"/>
        <end position="1205"/>
    </location>
</feature>
<dbReference type="Pfam" id="PF12937">
    <property type="entry name" value="F-box-like"/>
    <property type="match status" value="1"/>
</dbReference>
<feature type="compositionally biased region" description="Polar residues" evidence="2">
    <location>
        <begin position="1424"/>
        <end position="1434"/>
    </location>
</feature>
<dbReference type="InterPro" id="IPR001810">
    <property type="entry name" value="F-box_dom"/>
</dbReference>
<feature type="compositionally biased region" description="Basic and acidic residues" evidence="2">
    <location>
        <begin position="649"/>
        <end position="661"/>
    </location>
</feature>
<feature type="compositionally biased region" description="Polar residues" evidence="2">
    <location>
        <begin position="1317"/>
        <end position="1339"/>
    </location>
</feature>
<name>A0AAV4DCJ3_9GAST</name>
<dbReference type="PANTHER" id="PTHR13382:SF67">
    <property type="entry name" value="SCF E3 UBIQUITIN LIGASE COMPLEX F-BOX PROTEIN POF2"/>
    <property type="match status" value="1"/>
</dbReference>
<feature type="region of interest" description="Disordered" evidence="2">
    <location>
        <begin position="1033"/>
        <end position="1494"/>
    </location>
</feature>
<dbReference type="InterPro" id="IPR032675">
    <property type="entry name" value="LRR_dom_sf"/>
</dbReference>
<feature type="compositionally biased region" description="Polar residues" evidence="2">
    <location>
        <begin position="984"/>
        <end position="1000"/>
    </location>
</feature>
<dbReference type="InterPro" id="IPR006553">
    <property type="entry name" value="Leu-rich_rpt_Cys-con_subtyp"/>
</dbReference>
<feature type="compositionally biased region" description="Acidic residues" evidence="2">
    <location>
        <begin position="908"/>
        <end position="925"/>
    </location>
</feature>
<feature type="compositionally biased region" description="Polar residues" evidence="2">
    <location>
        <begin position="801"/>
        <end position="813"/>
    </location>
</feature>
<organism evidence="4 5">
    <name type="scientific">Plakobranchus ocellatus</name>
    <dbReference type="NCBI Taxonomy" id="259542"/>
    <lineage>
        <taxon>Eukaryota</taxon>
        <taxon>Metazoa</taxon>
        <taxon>Spiralia</taxon>
        <taxon>Lophotrochozoa</taxon>
        <taxon>Mollusca</taxon>
        <taxon>Gastropoda</taxon>
        <taxon>Heterobranchia</taxon>
        <taxon>Euthyneura</taxon>
        <taxon>Panpulmonata</taxon>
        <taxon>Sacoglossa</taxon>
        <taxon>Placobranchoidea</taxon>
        <taxon>Plakobranchidae</taxon>
        <taxon>Plakobranchus</taxon>
    </lineage>
</organism>
<dbReference type="EMBL" id="BLXT01007705">
    <property type="protein sequence ID" value="GFO41641.1"/>
    <property type="molecule type" value="Genomic_DNA"/>
</dbReference>
<proteinExistence type="predicted"/>
<dbReference type="PANTHER" id="PTHR13382">
    <property type="entry name" value="MITOCHONDRIAL ATP SYNTHASE COUPLING FACTOR B"/>
    <property type="match status" value="1"/>
</dbReference>
<feature type="compositionally biased region" description="Basic and acidic residues" evidence="2">
    <location>
        <begin position="1164"/>
        <end position="1173"/>
    </location>
</feature>
<feature type="compositionally biased region" description="Polar residues" evidence="2">
    <location>
        <begin position="636"/>
        <end position="648"/>
    </location>
</feature>
<feature type="compositionally biased region" description="Basic residues" evidence="2">
    <location>
        <begin position="1088"/>
        <end position="1098"/>
    </location>
</feature>
<feature type="region of interest" description="Disordered" evidence="2">
    <location>
        <begin position="636"/>
        <end position="704"/>
    </location>
</feature>
<feature type="compositionally biased region" description="Polar residues" evidence="2">
    <location>
        <begin position="1456"/>
        <end position="1493"/>
    </location>
</feature>
<feature type="compositionally biased region" description="Polar residues" evidence="2">
    <location>
        <begin position="1293"/>
        <end position="1303"/>
    </location>
</feature>
<dbReference type="SUPFAM" id="SSF52047">
    <property type="entry name" value="RNI-like"/>
    <property type="match status" value="1"/>
</dbReference>
<evidence type="ECO:0000256" key="2">
    <source>
        <dbReference type="SAM" id="MobiDB-lite"/>
    </source>
</evidence>
<comment type="caution">
    <text evidence="4">The sequence shown here is derived from an EMBL/GenBank/DDBJ whole genome shotgun (WGS) entry which is preliminary data.</text>
</comment>
<feature type="compositionally biased region" description="Basic and acidic residues" evidence="2">
    <location>
        <begin position="870"/>
        <end position="885"/>
    </location>
</feature>
<feature type="compositionally biased region" description="Polar residues" evidence="2">
    <location>
        <begin position="1033"/>
        <end position="1056"/>
    </location>
</feature>
<dbReference type="SMART" id="SM00367">
    <property type="entry name" value="LRR_CC"/>
    <property type="match status" value="7"/>
</dbReference>
<feature type="compositionally biased region" description="Basic and acidic residues" evidence="2">
    <location>
        <begin position="1110"/>
        <end position="1119"/>
    </location>
</feature>
<protein>
    <submittedName>
        <fullName evidence="4">F-box/lrr-repeat protein 20</fullName>
    </submittedName>
</protein>
<accession>A0AAV4DCJ3</accession>
<feature type="compositionally biased region" description="Low complexity" evidence="2">
    <location>
        <begin position="1354"/>
        <end position="1363"/>
    </location>
</feature>
<feature type="domain" description="F-box" evidence="3">
    <location>
        <begin position="1540"/>
        <end position="1586"/>
    </location>
</feature>
<feature type="compositionally biased region" description="Polar residues" evidence="2">
    <location>
        <begin position="1390"/>
        <end position="1401"/>
    </location>
</feature>
<feature type="compositionally biased region" description="Acidic residues" evidence="2">
    <location>
        <begin position="671"/>
        <end position="682"/>
    </location>
</feature>
<sequence>MQSKDDEDSSEIAQKAATIEELRVKRLAYFSSPERRLGFANQVEENPKLTPSRCKKTFTASSQLNREPDISRNSVRENSCGSFPNFFDSQAKNSSPMNFPEHNEMPRHETPFLSAGVPHIHRERNIASDSHDYDPVSVFNSYASFSDLGLSTHRPDNEPHEGNSQSELRGCIYVPSSNGPGKMAQEIFGEKTSEEMRNALGDKGFEDLMSKVNENLSHHRDQSKSSHTAKNTDQAHTSLADNKMTFKSAHNDTTNGNQQMIGPAAVYRKNNVGKNQSSIIVGTTSSDPQQPKEGEKKVLTLSRNYDQVTVPKNTRNSFSADEIYEQAFGTPQDASRAFGRHHSDHFHGHSHHSLWNDQHVDQSPPVDYHNTLRRRLSHDSAVGVSQYSPRSQPQLSPLACPPMHVPPPGYNSNHIGSPMSPHSAGPVSSPFAFHGTGHPQFFHSGQFRNPYTSAQNQYHMQSDLIQHRQAPYPPYVPQSPSAMPQSPNGFYYPPPSYNGGQYSVPRFPYGVPLHLPPPPIPPQVKPAAVHQGYPTVSASNRRNSFTLQGSEEGLARKIPHPPPTPPAIKSREGDSEIHPGLEHRRISSGGGFNPAMRAPATAHHYNWEAEGPADHYNLHRYFSSLELHHRNSVAEKSQSGTALNSSRSVDGDFYHSGDKKSLIRGMNDAGSSEDYEDGENDETASLSSGFTSVTANTTTTGKAGGVTRRLENLGVDLEHLRHLRVVDKKQDQETSDANFEKLSKGVRYCPECGTANKAYMDWCLGCGEILIGIEPSLPGQRNRQGESSINGDAATDKRSGRSSAVANRSSKSGPEQRSRGRDSSRQYDQNKLRKISNSRLVSKAEADVYTPQESPESGKGLSLSSSPVRYRREQEDTCEEPKDSGRASSNEAQEKYRTLHGESRRESEEEEEEEEGYSADDLEVMDEEDFVEEEGVEYDYQDSEPNFFEQIKDPVLRDFIISYRNKQIMKEGQKNPDMSKVSAPGTSTCHSTDQSEVYKNSSEKYDDSVKSSMELISSITGTRTSQFNISFSSDQNKVYSPSAKATNSSKADTSESAAREEDSALNGRDYEVTNHSASTYAEDNTSKKEKKRKKKRKKVEPMDVEIFGYEEIRQSRDSSRASNTHSIPLLNLQGSSEEEVLSDDEDDDDDDEDDDSGSQQDSTSDERKVDRQKYQALRNIENNEGFKSLSSGQQMQSIQSKQPSMKSKMPDTSLLNKPHIRPSSATMSSKAVSGSPSHSQSKQRNGQASVTRSSDAGVNRGGRHRQDNQPGYQRHWARSSTAWSSYHPRELSTRSSLNMTGSERNNRMFKKVGDANGSLQSNSRENFVNPSQNGPSYQNGHPRDDEQGKRSRPSSGSSVSSSGGSSGIPVRQRPSSAEYSRRVPSEPRQRPSSAQVRSNQKYVGRSRHQSQNSQDKGPPPRQQLKLNNYISTPTMRDGSKAAAGRPVPNPPRASADVSSNHIEQMSLRTPSLANTDRSQQNIRESVPEDSTASPRLLCPELHRLPQNGFNEEHADKLHAMAKNSYDKLQQMTPRISGGEVSIWQCLPDELWLYVFEFVSHGDLGRLMRSCQYFYRLTNDETLWKYITVRPKLAMKDVHLAAIAQHRPLSLAMVMCNGRDVSQDSLHNFFRETQGRLKELNICGCSQGALGGAFVLEVAAQYCQDLTHLDASYCNLTDASLEAISQCADRLESICVNGFQSMSDACLLRVLRKHGRGLRTLELYACFSLSASSLRSLGEHCTNLKRLCLGSCNKLTDSAMITLSAHLGRIEELDLRGCKNVKNDCIRKIVRNCPRLSKLVLANCPHISDLALTEIATHLKTTLRTLELCGCNNVTDQGLITLAKNCDRLISVDISSTKCSSVSVYQLASNSCSRWLETVKLSFVTPLTEASVVSLIRQCPRLKVVHVFGCSSLRNLAKLRQLNRKLSLEGDENFNFSRFSLGAVDS</sequence>
<evidence type="ECO:0000256" key="1">
    <source>
        <dbReference type="ARBA" id="ARBA00022786"/>
    </source>
</evidence>
<dbReference type="PROSITE" id="PS50181">
    <property type="entry name" value="FBOX"/>
    <property type="match status" value="1"/>
</dbReference>
<feature type="region of interest" description="Disordered" evidence="2">
    <location>
        <begin position="777"/>
        <end position="925"/>
    </location>
</feature>
<dbReference type="InterPro" id="IPR036047">
    <property type="entry name" value="F-box-like_dom_sf"/>
</dbReference>
<feature type="compositionally biased region" description="Basic and acidic residues" evidence="2">
    <location>
        <begin position="569"/>
        <end position="585"/>
    </location>
</feature>
<dbReference type="Gene3D" id="3.80.10.10">
    <property type="entry name" value="Ribonuclease Inhibitor"/>
    <property type="match status" value="2"/>
</dbReference>
<feature type="compositionally biased region" description="Polar residues" evidence="2">
    <location>
        <begin position="779"/>
        <end position="790"/>
    </location>
</feature>
<feature type="compositionally biased region" description="Basic and acidic residues" evidence="2">
    <location>
        <begin position="814"/>
        <end position="831"/>
    </location>
</feature>
<feature type="compositionally biased region" description="Polar residues" evidence="2">
    <location>
        <begin position="1073"/>
        <end position="1083"/>
    </location>
</feature>
<dbReference type="InterPro" id="IPR050648">
    <property type="entry name" value="F-box_LRR-repeat"/>
</dbReference>